<dbReference type="EMBL" id="JBHMQV010000009">
    <property type="protein sequence ID" value="MFC0850001.1"/>
    <property type="molecule type" value="Genomic_DNA"/>
</dbReference>
<evidence type="ECO:0000313" key="3">
    <source>
        <dbReference type="Proteomes" id="UP001589887"/>
    </source>
</evidence>
<keyword evidence="3" id="KW-1185">Reference proteome</keyword>
<dbReference type="NCBIfam" id="NF038157">
    <property type="entry name" value="lanti_ALQxL"/>
    <property type="match status" value="1"/>
</dbReference>
<organism evidence="2 3">
    <name type="scientific">Streptomyces noboritoensis</name>
    <dbReference type="NCBI Taxonomy" id="67337"/>
    <lineage>
        <taxon>Bacteria</taxon>
        <taxon>Bacillati</taxon>
        <taxon>Actinomycetota</taxon>
        <taxon>Actinomycetes</taxon>
        <taxon>Kitasatosporales</taxon>
        <taxon>Streptomycetaceae</taxon>
        <taxon>Streptomyces</taxon>
    </lineage>
</organism>
<protein>
    <submittedName>
        <fullName evidence="2">ALQxL family class IV lanthipeptide</fullName>
    </submittedName>
</protein>
<name>A0ABV6TW39_9ACTN</name>
<reference evidence="2 3" key="1">
    <citation type="submission" date="2024-09" db="EMBL/GenBank/DDBJ databases">
        <authorList>
            <person name="Sun Q."/>
            <person name="Mori K."/>
        </authorList>
    </citation>
    <scope>NUCLEOTIDE SEQUENCE [LARGE SCALE GENOMIC DNA]</scope>
    <source>
        <strain evidence="2 3">JCM 4557</strain>
    </source>
</reference>
<gene>
    <name evidence="2" type="ORF">ACFH04_40720</name>
</gene>
<dbReference type="Proteomes" id="UP001589887">
    <property type="component" value="Unassembled WGS sequence"/>
</dbReference>
<accession>A0ABV6TW39</accession>
<evidence type="ECO:0000313" key="2">
    <source>
        <dbReference type="EMBL" id="MFC0850001.1"/>
    </source>
</evidence>
<sequence>MRESDVTALQMLEEEEAPDSESWPPPTAGSCCSTF</sequence>
<evidence type="ECO:0000256" key="1">
    <source>
        <dbReference type="SAM" id="MobiDB-lite"/>
    </source>
</evidence>
<proteinExistence type="predicted"/>
<comment type="caution">
    <text evidence="2">The sequence shown here is derived from an EMBL/GenBank/DDBJ whole genome shotgun (WGS) entry which is preliminary data.</text>
</comment>
<feature type="region of interest" description="Disordered" evidence="1">
    <location>
        <begin position="13"/>
        <end position="35"/>
    </location>
</feature>
<dbReference type="RefSeq" id="WP_268248399.1">
    <property type="nucleotide sequence ID" value="NZ_JBHMQV010000009.1"/>
</dbReference>